<evidence type="ECO:0008006" key="4">
    <source>
        <dbReference type="Google" id="ProtNLM"/>
    </source>
</evidence>
<accession>A0A0C5VRW5</accession>
<organism evidence="2 3">
    <name type="scientific">Gynuella sunshinyii YC6258</name>
    <dbReference type="NCBI Taxonomy" id="1445510"/>
    <lineage>
        <taxon>Bacteria</taxon>
        <taxon>Pseudomonadati</taxon>
        <taxon>Pseudomonadota</taxon>
        <taxon>Gammaproteobacteria</taxon>
        <taxon>Oceanospirillales</taxon>
        <taxon>Saccharospirillaceae</taxon>
        <taxon>Gynuella</taxon>
    </lineage>
</organism>
<dbReference type="HOGENOM" id="CLU_185305_1_1_6"/>
<feature type="transmembrane region" description="Helical" evidence="1">
    <location>
        <begin position="12"/>
        <end position="28"/>
    </location>
</feature>
<keyword evidence="1" id="KW-0812">Transmembrane</keyword>
<dbReference type="EMBL" id="CP007142">
    <property type="protein sequence ID" value="AJQ97382.1"/>
    <property type="molecule type" value="Genomic_DNA"/>
</dbReference>
<feature type="transmembrane region" description="Helical" evidence="1">
    <location>
        <begin position="34"/>
        <end position="54"/>
    </location>
</feature>
<sequence length="68" mass="8034">MKERDVVFFQPLWRRIAVTVFCFIWALYEWATGSSFWGIIALGMTGYCLWALFYNFEPMSPDEHSDGE</sequence>
<dbReference type="STRING" id="1445510.YC6258_05352"/>
<evidence type="ECO:0000313" key="3">
    <source>
        <dbReference type="Proteomes" id="UP000032266"/>
    </source>
</evidence>
<dbReference type="RefSeq" id="WP_044619137.1">
    <property type="nucleotide sequence ID" value="NZ_CP007142.1"/>
</dbReference>
<dbReference type="AlphaFoldDB" id="A0A0C5VRW5"/>
<dbReference type="OrthoDB" id="7362327at2"/>
<dbReference type="KEGG" id="gsn:YC6258_05352"/>
<name>A0A0C5VRW5_9GAMM</name>
<proteinExistence type="predicted"/>
<evidence type="ECO:0000313" key="2">
    <source>
        <dbReference type="EMBL" id="AJQ97382.1"/>
    </source>
</evidence>
<gene>
    <name evidence="2" type="ORF">YC6258_05352</name>
</gene>
<dbReference type="Proteomes" id="UP000032266">
    <property type="component" value="Chromosome"/>
</dbReference>
<evidence type="ECO:0000256" key="1">
    <source>
        <dbReference type="SAM" id="Phobius"/>
    </source>
</evidence>
<protein>
    <recommendedName>
        <fullName evidence="4">DUF3329 domain-containing protein</fullName>
    </recommendedName>
</protein>
<keyword evidence="1" id="KW-1133">Transmembrane helix</keyword>
<keyword evidence="1" id="KW-0472">Membrane</keyword>
<reference evidence="2 3" key="1">
    <citation type="submission" date="2014-01" db="EMBL/GenBank/DDBJ databases">
        <title>Full genme sequencing of cellulolytic bacterium Gynuella sunshinyii YC6258T gen. nov., sp. nov.</title>
        <authorList>
            <person name="Khan H."/>
            <person name="Chung E.J."/>
            <person name="Chung Y.R."/>
        </authorList>
    </citation>
    <scope>NUCLEOTIDE SEQUENCE [LARGE SCALE GENOMIC DNA]</scope>
    <source>
        <strain evidence="2 3">YC6258</strain>
    </source>
</reference>
<keyword evidence="3" id="KW-1185">Reference proteome</keyword>